<name>A0AAV3NSN5_LITER</name>
<organism evidence="1 2">
    <name type="scientific">Lithospermum erythrorhizon</name>
    <name type="common">Purple gromwell</name>
    <name type="synonym">Lithospermum officinale var. erythrorhizon</name>
    <dbReference type="NCBI Taxonomy" id="34254"/>
    <lineage>
        <taxon>Eukaryota</taxon>
        <taxon>Viridiplantae</taxon>
        <taxon>Streptophyta</taxon>
        <taxon>Embryophyta</taxon>
        <taxon>Tracheophyta</taxon>
        <taxon>Spermatophyta</taxon>
        <taxon>Magnoliopsida</taxon>
        <taxon>eudicotyledons</taxon>
        <taxon>Gunneridae</taxon>
        <taxon>Pentapetalae</taxon>
        <taxon>asterids</taxon>
        <taxon>lamiids</taxon>
        <taxon>Boraginales</taxon>
        <taxon>Boraginaceae</taxon>
        <taxon>Boraginoideae</taxon>
        <taxon>Lithospermeae</taxon>
        <taxon>Lithospermum</taxon>
    </lineage>
</organism>
<evidence type="ECO:0008006" key="3">
    <source>
        <dbReference type="Google" id="ProtNLM"/>
    </source>
</evidence>
<proteinExistence type="predicted"/>
<reference evidence="1 2" key="1">
    <citation type="submission" date="2024-01" db="EMBL/GenBank/DDBJ databases">
        <title>The complete chloroplast genome sequence of Lithospermum erythrorhizon: insights into the phylogenetic relationship among Boraginaceae species and the maternal lineages of purple gromwells.</title>
        <authorList>
            <person name="Okada T."/>
            <person name="Watanabe K."/>
        </authorList>
    </citation>
    <scope>NUCLEOTIDE SEQUENCE [LARGE SCALE GENOMIC DNA]</scope>
</reference>
<dbReference type="EMBL" id="BAABME010000374">
    <property type="protein sequence ID" value="GAA0142219.1"/>
    <property type="molecule type" value="Genomic_DNA"/>
</dbReference>
<comment type="caution">
    <text evidence="1">The sequence shown here is derived from an EMBL/GenBank/DDBJ whole genome shotgun (WGS) entry which is preliminary data.</text>
</comment>
<evidence type="ECO:0000313" key="2">
    <source>
        <dbReference type="Proteomes" id="UP001454036"/>
    </source>
</evidence>
<protein>
    <recommendedName>
        <fullName evidence="3">RNase H type-1 domain-containing protein</fullName>
    </recommendedName>
</protein>
<accession>A0AAV3NSN5</accession>
<evidence type="ECO:0000313" key="1">
    <source>
        <dbReference type="EMBL" id="GAA0142219.1"/>
    </source>
</evidence>
<gene>
    <name evidence="1" type="ORF">LIER_03168</name>
</gene>
<keyword evidence="2" id="KW-1185">Reference proteome</keyword>
<sequence length="103" mass="11643">MGAIARNEQGAFCAAQFQSYACTQSVLVAEKLACRAGLEMTLRNNLSQIFINIRGYWMLNSSLLDVHPTMWHIMFHIGIMGRRVSLIGNLRHPSGWKQPSHEI</sequence>
<dbReference type="AlphaFoldDB" id="A0AAV3NSN5"/>
<dbReference type="Proteomes" id="UP001454036">
    <property type="component" value="Unassembled WGS sequence"/>
</dbReference>